<dbReference type="GO" id="GO:0005829">
    <property type="term" value="C:cytosol"/>
    <property type="evidence" value="ECO:0007669"/>
    <property type="project" value="TreeGrafter"/>
</dbReference>
<evidence type="ECO:0000313" key="6">
    <source>
        <dbReference type="Proteomes" id="UP000029577"/>
    </source>
</evidence>
<dbReference type="GO" id="GO:0003677">
    <property type="term" value="F:DNA binding"/>
    <property type="evidence" value="ECO:0007669"/>
    <property type="project" value="UniProtKB-KW"/>
</dbReference>
<dbReference type="eggNOG" id="COG1396">
    <property type="taxonomic scope" value="Bacteria"/>
</dbReference>
<dbReference type="CDD" id="cd00093">
    <property type="entry name" value="HTH_XRE"/>
    <property type="match status" value="1"/>
</dbReference>
<dbReference type="Gene3D" id="2.60.120.10">
    <property type="entry name" value="Jelly Rolls"/>
    <property type="match status" value="1"/>
</dbReference>
<dbReference type="SUPFAM" id="SSF51182">
    <property type="entry name" value="RmlC-like cupins"/>
    <property type="match status" value="1"/>
</dbReference>
<keyword evidence="3" id="KW-0804">Transcription</keyword>
<evidence type="ECO:0000256" key="3">
    <source>
        <dbReference type="ARBA" id="ARBA00023163"/>
    </source>
</evidence>
<dbReference type="InterPro" id="IPR013096">
    <property type="entry name" value="Cupin_2"/>
</dbReference>
<dbReference type="OrthoDB" id="9792093at2"/>
<feature type="domain" description="HTH cro/C1-type" evidence="4">
    <location>
        <begin position="12"/>
        <end position="66"/>
    </location>
</feature>
<gene>
    <name evidence="5" type="ORF">HA49_11855</name>
</gene>
<accession>A0A095T7N4</accession>
<dbReference type="InterPro" id="IPR014710">
    <property type="entry name" value="RmlC-like_jellyroll"/>
</dbReference>
<dbReference type="AlphaFoldDB" id="A0A095T7N4"/>
<sequence>MKTVEAFLATALKEIRQQRQLSLAQCAVQTGVSKAMLGQIERCESSPTVATLWKIASGLKLPFSWFIPGTAVPATSRTTPETQQMQARPLLPYDPKLAFDLLAVTLPGGASSHSSPHVAGVTEQVIIISGTLLLICENTQQRLSPGQAYQFAGDQPHSYINPGTELCCFHSLIHYPRPSEPEVE</sequence>
<dbReference type="Pfam" id="PF01381">
    <property type="entry name" value="HTH_3"/>
    <property type="match status" value="1"/>
</dbReference>
<proteinExistence type="predicted"/>
<dbReference type="InterPro" id="IPR001387">
    <property type="entry name" value="Cro/C1-type_HTH"/>
</dbReference>
<dbReference type="SUPFAM" id="SSF47413">
    <property type="entry name" value="lambda repressor-like DNA-binding domains"/>
    <property type="match status" value="1"/>
</dbReference>
<evidence type="ECO:0000256" key="2">
    <source>
        <dbReference type="ARBA" id="ARBA00023125"/>
    </source>
</evidence>
<keyword evidence="2" id="KW-0238">DNA-binding</keyword>
<dbReference type="RefSeq" id="WP_038020575.1">
    <property type="nucleotide sequence ID" value="NZ_JPKR02000003.1"/>
</dbReference>
<reference evidence="5" key="1">
    <citation type="submission" date="2014-12" db="EMBL/GenBank/DDBJ databases">
        <title>The draft genome of the Tatumella morbirosei type strain, LMG23360T isolated from pineapple rot.</title>
        <authorList>
            <person name="Smits T.H."/>
            <person name="Palmer M."/>
            <person name="Venter S.N."/>
            <person name="Duffy B."/>
            <person name="Steenkamp E.T."/>
            <person name="Chan W.Y."/>
            <person name="Coutinho T.A."/>
            <person name="Coetzee M.P."/>
            <person name="De Maayer P."/>
        </authorList>
    </citation>
    <scope>NUCLEOTIDE SEQUENCE [LARGE SCALE GENOMIC DNA]</scope>
    <source>
        <strain evidence="5">LMG 23360</strain>
    </source>
</reference>
<dbReference type="CDD" id="cd02209">
    <property type="entry name" value="cupin_XRE_C"/>
    <property type="match status" value="1"/>
</dbReference>
<keyword evidence="6" id="KW-1185">Reference proteome</keyword>
<keyword evidence="1" id="KW-0805">Transcription regulation</keyword>
<dbReference type="PANTHER" id="PTHR46797">
    <property type="entry name" value="HTH-TYPE TRANSCRIPTIONAL REGULATOR"/>
    <property type="match status" value="1"/>
</dbReference>
<organism evidence="5 6">
    <name type="scientific">Tatumella morbirosei</name>
    <dbReference type="NCBI Taxonomy" id="642227"/>
    <lineage>
        <taxon>Bacteria</taxon>
        <taxon>Pseudomonadati</taxon>
        <taxon>Pseudomonadota</taxon>
        <taxon>Gammaproteobacteria</taxon>
        <taxon>Enterobacterales</taxon>
        <taxon>Erwiniaceae</taxon>
        <taxon>Tatumella</taxon>
    </lineage>
</organism>
<evidence type="ECO:0000259" key="4">
    <source>
        <dbReference type="PROSITE" id="PS50943"/>
    </source>
</evidence>
<dbReference type="PANTHER" id="PTHR46797:SF23">
    <property type="entry name" value="HTH-TYPE TRANSCRIPTIONAL REGULATOR SUTR"/>
    <property type="match status" value="1"/>
</dbReference>
<dbReference type="InterPro" id="IPR010982">
    <property type="entry name" value="Lambda_DNA-bd_dom_sf"/>
</dbReference>
<comment type="caution">
    <text evidence="5">The sequence shown here is derived from an EMBL/GenBank/DDBJ whole genome shotgun (WGS) entry which is preliminary data.</text>
</comment>
<dbReference type="GO" id="GO:0003700">
    <property type="term" value="F:DNA-binding transcription factor activity"/>
    <property type="evidence" value="ECO:0007669"/>
    <property type="project" value="TreeGrafter"/>
</dbReference>
<dbReference type="InterPro" id="IPR011051">
    <property type="entry name" value="RmlC_Cupin_sf"/>
</dbReference>
<dbReference type="SMART" id="SM00530">
    <property type="entry name" value="HTH_XRE"/>
    <property type="match status" value="1"/>
</dbReference>
<dbReference type="InterPro" id="IPR050807">
    <property type="entry name" value="TransReg_Diox_bact_type"/>
</dbReference>
<name>A0A095T7N4_9GAMM</name>
<dbReference type="Gene3D" id="1.10.260.40">
    <property type="entry name" value="lambda repressor-like DNA-binding domains"/>
    <property type="match status" value="1"/>
</dbReference>
<dbReference type="PROSITE" id="PS50943">
    <property type="entry name" value="HTH_CROC1"/>
    <property type="match status" value="1"/>
</dbReference>
<evidence type="ECO:0000256" key="1">
    <source>
        <dbReference type="ARBA" id="ARBA00023015"/>
    </source>
</evidence>
<dbReference type="Proteomes" id="UP000029577">
    <property type="component" value="Unassembled WGS sequence"/>
</dbReference>
<dbReference type="STRING" id="642227.HA49_11855"/>
<dbReference type="Pfam" id="PF07883">
    <property type="entry name" value="Cupin_2"/>
    <property type="match status" value="1"/>
</dbReference>
<dbReference type="EMBL" id="JPKR02000003">
    <property type="protein sequence ID" value="KGD72906.1"/>
    <property type="molecule type" value="Genomic_DNA"/>
</dbReference>
<evidence type="ECO:0000313" key="5">
    <source>
        <dbReference type="EMBL" id="KGD72906.1"/>
    </source>
</evidence>
<protein>
    <submittedName>
        <fullName evidence="5">XRE family transcriptional regulator</fullName>
    </submittedName>
</protein>